<dbReference type="Pfam" id="PF15008">
    <property type="entry name" value="DUF4518"/>
    <property type="match status" value="2"/>
</dbReference>
<dbReference type="EMBL" id="CAJHJT010000023">
    <property type="protein sequence ID" value="CAD7001967.1"/>
    <property type="molecule type" value="Genomic_DNA"/>
</dbReference>
<keyword evidence="2" id="KW-1185">Reference proteome</keyword>
<protein>
    <submittedName>
        <fullName evidence="1">(Mediterranean fruit fly) hypothetical protein</fullName>
    </submittedName>
</protein>
<evidence type="ECO:0000313" key="1">
    <source>
        <dbReference type="EMBL" id="CAD7001967.1"/>
    </source>
</evidence>
<sequence length="227" mass="26257">MDIMELNNPNILRATLFFLTKNVCDVTTTQEALDHVYVQVGDTLTLLNKRAVTREMLFKYLHHQNYHCKQVNKQITERHKKIPITANANNGDDKESHFPIHILARKFTECFFINLNYKGLKIKDFWKDLQLQLRFVASDHISDYACAGANEVIVNLFRSKDQVGFYCNPNLTHAEVQGQMNVHGLVLVVACGTIHYILNKIVLVHLSVHLVYFVIHLLKITEIRLFP</sequence>
<dbReference type="OrthoDB" id="6407068at2759"/>
<dbReference type="AlphaFoldDB" id="A0A811UW84"/>
<organism evidence="1 2">
    <name type="scientific">Ceratitis capitata</name>
    <name type="common">Mediterranean fruit fly</name>
    <name type="synonym">Tephritis capitata</name>
    <dbReference type="NCBI Taxonomy" id="7213"/>
    <lineage>
        <taxon>Eukaryota</taxon>
        <taxon>Metazoa</taxon>
        <taxon>Ecdysozoa</taxon>
        <taxon>Arthropoda</taxon>
        <taxon>Hexapoda</taxon>
        <taxon>Insecta</taxon>
        <taxon>Pterygota</taxon>
        <taxon>Neoptera</taxon>
        <taxon>Endopterygota</taxon>
        <taxon>Diptera</taxon>
        <taxon>Brachycera</taxon>
        <taxon>Muscomorpha</taxon>
        <taxon>Tephritoidea</taxon>
        <taxon>Tephritidae</taxon>
        <taxon>Ceratitis</taxon>
        <taxon>Ceratitis</taxon>
    </lineage>
</organism>
<dbReference type="PANTHER" id="PTHR21084:SF1">
    <property type="entry name" value="DENSE INCISORS"/>
    <property type="match status" value="1"/>
</dbReference>
<dbReference type="PANTHER" id="PTHR21084">
    <property type="entry name" value="DENSE INCISORS"/>
    <property type="match status" value="1"/>
</dbReference>
<dbReference type="InterPro" id="IPR026698">
    <property type="entry name" value="UPF_C3orf38"/>
</dbReference>
<proteinExistence type="predicted"/>
<gene>
    <name evidence="1" type="ORF">CCAP1982_LOCUS10454</name>
</gene>
<comment type="caution">
    <text evidence="1">The sequence shown here is derived from an EMBL/GenBank/DDBJ whole genome shotgun (WGS) entry which is preliminary data.</text>
</comment>
<accession>A0A811UW84</accession>
<dbReference type="Proteomes" id="UP000606786">
    <property type="component" value="Unassembled WGS sequence"/>
</dbReference>
<name>A0A811UW84_CERCA</name>
<reference evidence="1" key="1">
    <citation type="submission" date="2020-11" db="EMBL/GenBank/DDBJ databases">
        <authorList>
            <person name="Whitehead M."/>
        </authorList>
    </citation>
    <scope>NUCLEOTIDE SEQUENCE</scope>
    <source>
        <strain evidence="1">EGII</strain>
    </source>
</reference>
<evidence type="ECO:0000313" key="2">
    <source>
        <dbReference type="Proteomes" id="UP000606786"/>
    </source>
</evidence>